<evidence type="ECO:0000256" key="5">
    <source>
        <dbReference type="RuleBase" id="RU361279"/>
    </source>
</evidence>
<dbReference type="GO" id="GO:0009396">
    <property type="term" value="P:folic acid-containing compound biosynthetic process"/>
    <property type="evidence" value="ECO:0007669"/>
    <property type="project" value="TreeGrafter"/>
</dbReference>
<keyword evidence="5" id="KW-0479">Metal-binding</keyword>
<feature type="binding site" evidence="4">
    <location>
        <begin position="136"/>
        <end position="144"/>
    </location>
    <ligand>
        <name>ATP</name>
        <dbReference type="ChEBI" id="CHEBI:30616"/>
    </ligand>
</feature>
<reference evidence="7" key="1">
    <citation type="submission" date="2016-10" db="EMBL/GenBank/DDBJ databases">
        <authorList>
            <person name="Varghese N."/>
            <person name="Submissions S."/>
        </authorList>
    </citation>
    <scope>NUCLEOTIDE SEQUENCE [LARGE SCALE GENOMIC DNA]</scope>
    <source>
        <strain evidence="7">NRRL B-51270</strain>
    </source>
</reference>
<dbReference type="EMBL" id="LT629736">
    <property type="protein sequence ID" value="SDR70952.1"/>
    <property type="molecule type" value="Genomic_DNA"/>
</dbReference>
<organism evidence="6 7">
    <name type="scientific">Halopseudomonas xinjiangensis</name>
    <dbReference type="NCBI Taxonomy" id="487184"/>
    <lineage>
        <taxon>Bacteria</taxon>
        <taxon>Pseudomonadati</taxon>
        <taxon>Pseudomonadota</taxon>
        <taxon>Gammaproteobacteria</taxon>
        <taxon>Pseudomonadales</taxon>
        <taxon>Pseudomonadaceae</taxon>
        <taxon>Halopseudomonas</taxon>
    </lineage>
</organism>
<dbReference type="InterPro" id="IPR037171">
    <property type="entry name" value="NagB/RpiA_transferase-like"/>
</dbReference>
<proteinExistence type="inferred from homology"/>
<dbReference type="GO" id="GO:0005524">
    <property type="term" value="F:ATP binding"/>
    <property type="evidence" value="ECO:0007669"/>
    <property type="project" value="UniProtKB-KW"/>
</dbReference>
<dbReference type="PANTHER" id="PTHR23407">
    <property type="entry name" value="ATPASE INHIBITOR/5-FORMYLTETRAHYDROFOLATE CYCLO-LIGASE"/>
    <property type="match status" value="1"/>
</dbReference>
<keyword evidence="6" id="KW-0436">Ligase</keyword>
<dbReference type="PANTHER" id="PTHR23407:SF1">
    <property type="entry name" value="5-FORMYLTETRAHYDROFOLATE CYCLO-LIGASE"/>
    <property type="match status" value="1"/>
</dbReference>
<comment type="catalytic activity">
    <reaction evidence="5">
        <text>(6S)-5-formyl-5,6,7,8-tetrahydrofolate + ATP = (6R)-5,10-methenyltetrahydrofolate + ADP + phosphate</text>
        <dbReference type="Rhea" id="RHEA:10488"/>
        <dbReference type="ChEBI" id="CHEBI:30616"/>
        <dbReference type="ChEBI" id="CHEBI:43474"/>
        <dbReference type="ChEBI" id="CHEBI:57455"/>
        <dbReference type="ChEBI" id="CHEBI:57457"/>
        <dbReference type="ChEBI" id="CHEBI:456216"/>
        <dbReference type="EC" id="6.3.3.2"/>
    </reaction>
</comment>
<dbReference type="InterPro" id="IPR024185">
    <property type="entry name" value="FTHF_cligase-like_sf"/>
</dbReference>
<keyword evidence="7" id="KW-1185">Reference proteome</keyword>
<dbReference type="PIRSF" id="PIRSF006806">
    <property type="entry name" value="FTHF_cligase"/>
    <property type="match status" value="1"/>
</dbReference>
<dbReference type="GO" id="GO:0030272">
    <property type="term" value="F:5-formyltetrahydrofolate cyclo-ligase activity"/>
    <property type="evidence" value="ECO:0007669"/>
    <property type="project" value="UniProtKB-EC"/>
</dbReference>
<evidence type="ECO:0000256" key="3">
    <source>
        <dbReference type="ARBA" id="ARBA00022840"/>
    </source>
</evidence>
<accession>A0A1H1L9I4</accession>
<gene>
    <name evidence="6" type="ORF">SAMN05216421_0090</name>
</gene>
<evidence type="ECO:0000256" key="4">
    <source>
        <dbReference type="PIRSR" id="PIRSR006806-1"/>
    </source>
</evidence>
<comment type="cofactor">
    <cofactor evidence="5">
        <name>Mg(2+)</name>
        <dbReference type="ChEBI" id="CHEBI:18420"/>
    </cofactor>
</comment>
<name>A0A1H1L9I4_9GAMM</name>
<dbReference type="NCBIfam" id="TIGR02727">
    <property type="entry name" value="MTHFS_bact"/>
    <property type="match status" value="1"/>
</dbReference>
<dbReference type="AlphaFoldDB" id="A0A1H1L9I4"/>
<dbReference type="SUPFAM" id="SSF100950">
    <property type="entry name" value="NagB/RpiA/CoA transferase-like"/>
    <property type="match status" value="1"/>
</dbReference>
<sequence>MNDDRRILRRRLRSARRALTPAQQRKASQELLRQLIHHQLFIRSRHIAFYLANDGEIDPAPLLAAARRLGKHCYLPIVTGWPADRMHFQRISRDQRWTKNRFGIVEPVANRQRQAPVWRLDLVLLPLVGFDSTGNRLGMGGGFYDRTLAYRRRRKQWTRPVLLGLAHHCQKVERLPTASWDIPLDGIVTDQEKIWFQRCLSSTASDGSRSK</sequence>
<keyword evidence="2 4" id="KW-0547">Nucleotide-binding</keyword>
<dbReference type="Proteomes" id="UP000243207">
    <property type="component" value="Chromosome I"/>
</dbReference>
<dbReference type="Pfam" id="PF01812">
    <property type="entry name" value="5-FTHF_cyc-lig"/>
    <property type="match status" value="1"/>
</dbReference>
<evidence type="ECO:0000313" key="6">
    <source>
        <dbReference type="EMBL" id="SDR70952.1"/>
    </source>
</evidence>
<feature type="binding site" evidence="4">
    <location>
        <position position="56"/>
    </location>
    <ligand>
        <name>substrate</name>
    </ligand>
</feature>
<evidence type="ECO:0000256" key="2">
    <source>
        <dbReference type="ARBA" id="ARBA00022741"/>
    </source>
</evidence>
<dbReference type="GO" id="GO:0035999">
    <property type="term" value="P:tetrahydrofolate interconversion"/>
    <property type="evidence" value="ECO:0007669"/>
    <property type="project" value="TreeGrafter"/>
</dbReference>
<protein>
    <recommendedName>
        <fullName evidence="5">5-formyltetrahydrofolate cyclo-ligase</fullName>
        <ecNumber evidence="5">6.3.3.2</ecNumber>
    </recommendedName>
</protein>
<dbReference type="RefSeq" id="WP_093391119.1">
    <property type="nucleotide sequence ID" value="NZ_LT629736.1"/>
</dbReference>
<keyword evidence="3 4" id="KW-0067">ATP-binding</keyword>
<dbReference type="GO" id="GO:0046872">
    <property type="term" value="F:metal ion binding"/>
    <property type="evidence" value="ECO:0007669"/>
    <property type="project" value="UniProtKB-KW"/>
</dbReference>
<evidence type="ECO:0000313" key="7">
    <source>
        <dbReference type="Proteomes" id="UP000243207"/>
    </source>
</evidence>
<feature type="binding site" evidence="4">
    <location>
        <begin position="5"/>
        <end position="9"/>
    </location>
    <ligand>
        <name>ATP</name>
        <dbReference type="ChEBI" id="CHEBI:30616"/>
    </ligand>
</feature>
<dbReference type="EC" id="6.3.3.2" evidence="5"/>
<dbReference type="InterPro" id="IPR002698">
    <property type="entry name" value="FTHF_cligase"/>
</dbReference>
<dbReference type="STRING" id="487184.SAMN05216421_0090"/>
<dbReference type="Gene3D" id="3.40.50.10420">
    <property type="entry name" value="NagB/RpiA/CoA transferase-like"/>
    <property type="match status" value="1"/>
</dbReference>
<evidence type="ECO:0000256" key="1">
    <source>
        <dbReference type="ARBA" id="ARBA00010638"/>
    </source>
</evidence>
<comment type="similarity">
    <text evidence="1 5">Belongs to the 5-formyltetrahydrofolate cyclo-ligase family.</text>
</comment>
<feature type="binding site" evidence="4">
    <location>
        <position position="51"/>
    </location>
    <ligand>
        <name>substrate</name>
    </ligand>
</feature>
<keyword evidence="5" id="KW-0460">Magnesium</keyword>
<dbReference type="OrthoDB" id="9801938at2"/>